<keyword evidence="9" id="KW-1185">Reference proteome</keyword>
<evidence type="ECO:0000313" key="8">
    <source>
        <dbReference type="EMBL" id="SMC55602.1"/>
    </source>
</evidence>
<sequence>MPDSFHSVVLEEDKCKGCTNCMKHCATEAIRVRNGKAAIISERCIDCGQCIRVCPQHAKKARYDSLDMLGQYKYTVALPAPSFYAQFHKPDINKILTGLKKIGFNDVFEVALAAQTVSRHTRKLFLENTVPKRPVISSACPAVIKLIKIRFPDLIDNVLPIMAPVDLAAKVARSIAEEKTGLKSEEIGIFFISPCPAKITAAKVPIGYKEAIIDGTFSMAEVYRRLLPVIKDIQEPEILAKASFMGIGWAISGGEGKAAERDLFIAVDGIDNCIEILEDIENGKLKTVEFIELNACEPGCLGGCLTVENPYIARARLQSMEKNLRQRDTDTEEAAGGEFDLDWALPLEYTPIMKLDEDMEKAIAKLKRIDEITESLPGLDCGSCGAPSCRALAEDIVRGVAEEGDCVFKMREKLNSLLVQMNYLQDYLPPPFRSDDKSRRKNLPTDETAQNPGGEP</sequence>
<dbReference type="InterPro" id="IPR007202">
    <property type="entry name" value="4Fe-4S_dom"/>
</dbReference>
<evidence type="ECO:0000256" key="4">
    <source>
        <dbReference type="ARBA" id="ARBA00023014"/>
    </source>
</evidence>
<dbReference type="EMBL" id="FWXW01000003">
    <property type="protein sequence ID" value="SMC55602.1"/>
    <property type="molecule type" value="Genomic_DNA"/>
</dbReference>
<dbReference type="InterPro" id="IPR004108">
    <property type="entry name" value="Fe_hydrogenase_lsu_C"/>
</dbReference>
<dbReference type="SUPFAM" id="SSF53920">
    <property type="entry name" value="Fe-only hydrogenase"/>
    <property type="match status" value="1"/>
</dbReference>
<feature type="domain" description="4Fe-4S ferredoxin-type" evidence="6">
    <location>
        <begin position="6"/>
        <end position="34"/>
    </location>
</feature>
<evidence type="ECO:0000259" key="7">
    <source>
        <dbReference type="PROSITE" id="PS51656"/>
    </source>
</evidence>
<keyword evidence="2" id="KW-0479">Metal-binding</keyword>
<dbReference type="GO" id="GO:0046872">
    <property type="term" value="F:metal ion binding"/>
    <property type="evidence" value="ECO:0007669"/>
    <property type="project" value="UniProtKB-KW"/>
</dbReference>
<dbReference type="InterPro" id="IPR017896">
    <property type="entry name" value="4Fe4S_Fe-S-bd"/>
</dbReference>
<dbReference type="OrthoDB" id="9798098at2"/>
<feature type="domain" description="4Fe-4S" evidence="7">
    <location>
        <begin position="364"/>
        <end position="423"/>
    </location>
</feature>
<dbReference type="Pfam" id="PF13237">
    <property type="entry name" value="Fer4_10"/>
    <property type="match status" value="1"/>
</dbReference>
<dbReference type="Gene3D" id="3.30.70.20">
    <property type="match status" value="1"/>
</dbReference>
<dbReference type="RefSeq" id="WP_084234085.1">
    <property type="nucleotide sequence ID" value="NZ_FWXW01000003.1"/>
</dbReference>
<feature type="domain" description="4Fe-4S ferredoxin-type" evidence="6">
    <location>
        <begin position="35"/>
        <end position="64"/>
    </location>
</feature>
<protein>
    <submittedName>
        <fullName evidence="8">Iron only hydrogenase large subunit, C-terminal domain</fullName>
    </submittedName>
</protein>
<dbReference type="InterPro" id="IPR017900">
    <property type="entry name" value="4Fe4S_Fe_S_CS"/>
</dbReference>
<dbReference type="AlphaFoldDB" id="A0A1W2A555"/>
<evidence type="ECO:0000259" key="6">
    <source>
        <dbReference type="PROSITE" id="PS51379"/>
    </source>
</evidence>
<feature type="region of interest" description="Disordered" evidence="5">
    <location>
        <begin position="430"/>
        <end position="456"/>
    </location>
</feature>
<evidence type="ECO:0000256" key="1">
    <source>
        <dbReference type="ARBA" id="ARBA00022485"/>
    </source>
</evidence>
<keyword evidence="1" id="KW-0004">4Fe-4S</keyword>
<dbReference type="Gene3D" id="3.40.950.10">
    <property type="entry name" value="Fe-only Hydrogenase (Larger Subunit), Chain L, domain 3"/>
    <property type="match status" value="1"/>
</dbReference>
<dbReference type="InterPro" id="IPR050395">
    <property type="entry name" value="4Fe4S_Ferredoxin_RnfB"/>
</dbReference>
<dbReference type="PROSITE" id="PS51379">
    <property type="entry name" value="4FE4S_FER_2"/>
    <property type="match status" value="2"/>
</dbReference>
<dbReference type="Pfam" id="PF04060">
    <property type="entry name" value="FeS"/>
    <property type="match status" value="1"/>
</dbReference>
<dbReference type="InterPro" id="IPR009016">
    <property type="entry name" value="Fe_hydrogenase"/>
</dbReference>
<name>A0A1W2A555_9FIRM</name>
<evidence type="ECO:0000256" key="2">
    <source>
        <dbReference type="ARBA" id="ARBA00022723"/>
    </source>
</evidence>
<accession>A0A1W2A555</accession>
<dbReference type="Gene3D" id="1.10.15.40">
    <property type="entry name" value="Electron transport complex subunit B, putative Fe-S cluster"/>
    <property type="match status" value="1"/>
</dbReference>
<dbReference type="STRING" id="1122930.SAMN02745168_1480"/>
<keyword evidence="3" id="KW-0408">Iron</keyword>
<dbReference type="SUPFAM" id="SSF54862">
    <property type="entry name" value="4Fe-4S ferredoxins"/>
    <property type="match status" value="1"/>
</dbReference>
<feature type="compositionally biased region" description="Polar residues" evidence="5">
    <location>
        <begin position="445"/>
        <end position="456"/>
    </location>
</feature>
<reference evidence="8 9" key="1">
    <citation type="submission" date="2017-04" db="EMBL/GenBank/DDBJ databases">
        <authorList>
            <person name="Afonso C.L."/>
            <person name="Miller P.J."/>
            <person name="Scott M.A."/>
            <person name="Spackman E."/>
            <person name="Goraichik I."/>
            <person name="Dimitrov K.M."/>
            <person name="Suarez D.L."/>
            <person name="Swayne D.E."/>
        </authorList>
    </citation>
    <scope>NUCLEOTIDE SEQUENCE [LARGE SCALE GENOMIC DNA]</scope>
    <source>
        <strain evidence="8 9">DSM 12816</strain>
    </source>
</reference>
<dbReference type="Proteomes" id="UP000192790">
    <property type="component" value="Unassembled WGS sequence"/>
</dbReference>
<dbReference type="Pfam" id="PF02906">
    <property type="entry name" value="Fe_hyd_lg_C"/>
    <property type="match status" value="2"/>
</dbReference>
<dbReference type="GO" id="GO:0051539">
    <property type="term" value="F:4 iron, 4 sulfur cluster binding"/>
    <property type="evidence" value="ECO:0007669"/>
    <property type="project" value="UniProtKB-KW"/>
</dbReference>
<organism evidence="8 9">
    <name type="scientific">Papillibacter cinnamivorans DSM 12816</name>
    <dbReference type="NCBI Taxonomy" id="1122930"/>
    <lineage>
        <taxon>Bacteria</taxon>
        <taxon>Bacillati</taxon>
        <taxon>Bacillota</taxon>
        <taxon>Clostridia</taxon>
        <taxon>Eubacteriales</taxon>
        <taxon>Oscillospiraceae</taxon>
        <taxon>Papillibacter</taxon>
    </lineage>
</organism>
<keyword evidence="4" id="KW-0411">Iron-sulfur</keyword>
<gene>
    <name evidence="8" type="ORF">SAMN02745168_1480</name>
</gene>
<dbReference type="PROSITE" id="PS00198">
    <property type="entry name" value="4FE4S_FER_1"/>
    <property type="match status" value="1"/>
</dbReference>
<proteinExistence type="predicted"/>
<dbReference type="PANTHER" id="PTHR43560">
    <property type="entry name" value="ION-TRANSLOCATING OXIDOREDUCTASE COMPLEX SUBUNIT B"/>
    <property type="match status" value="1"/>
</dbReference>
<evidence type="ECO:0000256" key="3">
    <source>
        <dbReference type="ARBA" id="ARBA00023004"/>
    </source>
</evidence>
<evidence type="ECO:0000313" key="9">
    <source>
        <dbReference type="Proteomes" id="UP000192790"/>
    </source>
</evidence>
<evidence type="ECO:0000256" key="5">
    <source>
        <dbReference type="SAM" id="MobiDB-lite"/>
    </source>
</evidence>
<dbReference type="PROSITE" id="PS51656">
    <property type="entry name" value="4FE4S"/>
    <property type="match status" value="1"/>
</dbReference>
<dbReference type="PANTHER" id="PTHR43560:SF1">
    <property type="entry name" value="ION-TRANSLOCATING OXIDOREDUCTASE COMPLEX SUBUNIT B"/>
    <property type="match status" value="1"/>
</dbReference>